<dbReference type="GO" id="GO:0000009">
    <property type="term" value="F:alpha-1,6-mannosyltransferase activity"/>
    <property type="evidence" value="ECO:0007669"/>
    <property type="project" value="InterPro"/>
</dbReference>
<gene>
    <name evidence="12" type="primary">Piso0_005407</name>
    <name evidence="12" type="ORF">GNLVRS01_PISO0N14445g</name>
</gene>
<dbReference type="FunFam" id="3.90.550.20:FF:000002">
    <property type="entry name" value="Initiation-specific alpha-1,6-mannosyltransferase"/>
    <property type="match status" value="1"/>
</dbReference>
<dbReference type="GO" id="GO:0006487">
    <property type="term" value="P:protein N-linked glycosylation"/>
    <property type="evidence" value="ECO:0007669"/>
    <property type="project" value="TreeGrafter"/>
</dbReference>
<dbReference type="InterPro" id="IPR039367">
    <property type="entry name" value="Och1-like"/>
</dbReference>
<dbReference type="STRING" id="559304.G8Y236"/>
<proteinExistence type="inferred from homology"/>
<reference evidence="12 13" key="1">
    <citation type="journal article" date="2012" name="G3 (Bethesda)">
        <title>Pichia sorbitophila, an interspecies yeast hybrid reveals early steps of genome resolution following polyploidization.</title>
        <authorList>
            <person name="Leh Louis V."/>
            <person name="Despons L."/>
            <person name="Friedrich A."/>
            <person name="Martin T."/>
            <person name="Durrens P."/>
            <person name="Casaregola S."/>
            <person name="Neuveglise C."/>
            <person name="Fairhead C."/>
            <person name="Marck C."/>
            <person name="Cruz J.A."/>
            <person name="Straub M.L."/>
            <person name="Kugler V."/>
            <person name="Sacerdot C."/>
            <person name="Uzunov Z."/>
            <person name="Thierry A."/>
            <person name="Weiss S."/>
            <person name="Bleykasten C."/>
            <person name="De Montigny J."/>
            <person name="Jacques N."/>
            <person name="Jung P."/>
            <person name="Lemaire M."/>
            <person name="Mallet S."/>
            <person name="Morel G."/>
            <person name="Richard G.F."/>
            <person name="Sarkar A."/>
            <person name="Savel G."/>
            <person name="Schacherer J."/>
            <person name="Seret M.L."/>
            <person name="Talla E."/>
            <person name="Samson G."/>
            <person name="Jubin C."/>
            <person name="Poulain J."/>
            <person name="Vacherie B."/>
            <person name="Barbe V."/>
            <person name="Pelletier E."/>
            <person name="Sherman D.J."/>
            <person name="Westhof E."/>
            <person name="Weissenbach J."/>
            <person name="Baret P.V."/>
            <person name="Wincker P."/>
            <person name="Gaillardin C."/>
            <person name="Dujon B."/>
            <person name="Souciet J.L."/>
        </authorList>
    </citation>
    <scope>NUCLEOTIDE SEQUENCE [LARGE SCALE GENOMIC DNA]</scope>
    <source>
        <strain evidence="13">ATCC MYA-4447 / BCRC 22081 / CBS 7064 / NBRC 10061 / NRRL Y-12695</strain>
    </source>
</reference>
<evidence type="ECO:0000256" key="2">
    <source>
        <dbReference type="ARBA" id="ARBA00009003"/>
    </source>
</evidence>
<keyword evidence="7 11" id="KW-1133">Transmembrane helix</keyword>
<evidence type="ECO:0000256" key="6">
    <source>
        <dbReference type="ARBA" id="ARBA00022968"/>
    </source>
</evidence>
<dbReference type="AlphaFoldDB" id="G8Y236"/>
<dbReference type="PANTHER" id="PTHR31834">
    <property type="entry name" value="INITIATION-SPECIFIC ALPHA-1,6-MANNOSYLTRANSFERASE"/>
    <property type="match status" value="1"/>
</dbReference>
<dbReference type="OrthoDB" id="411251at2759"/>
<keyword evidence="10" id="KW-0175">Coiled coil</keyword>
<dbReference type="eggNOG" id="ENOG502QW2I">
    <property type="taxonomic scope" value="Eukaryota"/>
</dbReference>
<evidence type="ECO:0000256" key="1">
    <source>
        <dbReference type="ARBA" id="ARBA00004323"/>
    </source>
</evidence>
<organism evidence="12 13">
    <name type="scientific">Pichia sorbitophila (strain ATCC MYA-4447 / BCRC 22081 / CBS 7064 / NBRC 10061 / NRRL Y-12695)</name>
    <name type="common">Hybrid yeast</name>
    <dbReference type="NCBI Taxonomy" id="559304"/>
    <lineage>
        <taxon>Eukaryota</taxon>
        <taxon>Fungi</taxon>
        <taxon>Dikarya</taxon>
        <taxon>Ascomycota</taxon>
        <taxon>Saccharomycotina</taxon>
        <taxon>Pichiomycetes</taxon>
        <taxon>Debaryomycetaceae</taxon>
        <taxon>Millerozyma</taxon>
    </lineage>
</organism>
<keyword evidence="3" id="KW-0328">Glycosyltransferase</keyword>
<evidence type="ECO:0000256" key="11">
    <source>
        <dbReference type="SAM" id="Phobius"/>
    </source>
</evidence>
<dbReference type="InParanoid" id="G8Y236"/>
<evidence type="ECO:0000313" key="12">
    <source>
        <dbReference type="EMBL" id="CCE86889.1"/>
    </source>
</evidence>
<evidence type="ECO:0000256" key="10">
    <source>
        <dbReference type="SAM" id="Coils"/>
    </source>
</evidence>
<evidence type="ECO:0000256" key="3">
    <source>
        <dbReference type="ARBA" id="ARBA00022676"/>
    </source>
</evidence>
<accession>G8Y236</accession>
<keyword evidence="6" id="KW-0735">Signal-anchor</keyword>
<evidence type="ECO:0000256" key="8">
    <source>
        <dbReference type="ARBA" id="ARBA00023034"/>
    </source>
</evidence>
<dbReference type="Proteomes" id="UP000005222">
    <property type="component" value="Chromosome N"/>
</dbReference>
<evidence type="ECO:0000256" key="9">
    <source>
        <dbReference type="ARBA" id="ARBA00023136"/>
    </source>
</evidence>
<name>G8Y236_PICSO</name>
<dbReference type="InterPro" id="IPR029044">
    <property type="entry name" value="Nucleotide-diphossugar_trans"/>
</dbReference>
<dbReference type="EMBL" id="FO082046">
    <property type="protein sequence ID" value="CCE86889.1"/>
    <property type="molecule type" value="Genomic_DNA"/>
</dbReference>
<evidence type="ECO:0000256" key="5">
    <source>
        <dbReference type="ARBA" id="ARBA00022692"/>
    </source>
</evidence>
<dbReference type="GO" id="GO:0000136">
    <property type="term" value="C:mannan polymerase complex"/>
    <property type="evidence" value="ECO:0007669"/>
    <property type="project" value="TreeGrafter"/>
</dbReference>
<dbReference type="FunCoup" id="G8Y236">
    <property type="interactions" value="167"/>
</dbReference>
<keyword evidence="9 11" id="KW-0472">Membrane</keyword>
<feature type="coiled-coil region" evidence="10">
    <location>
        <begin position="56"/>
        <end position="105"/>
    </location>
</feature>
<evidence type="ECO:0000256" key="7">
    <source>
        <dbReference type="ARBA" id="ARBA00022989"/>
    </source>
</evidence>
<dbReference type="Gene3D" id="3.90.550.20">
    <property type="match status" value="1"/>
</dbReference>
<dbReference type="SUPFAM" id="SSF53448">
    <property type="entry name" value="Nucleotide-diphospho-sugar transferases"/>
    <property type="match status" value="1"/>
</dbReference>
<sequence>MNYYQKNRILLIGFFVVVLLLISIAGLVIPQSGKNFQKVFSNIPNDNILGLSKLIYNENEKKQDEFLSKLEQLNNKMMAEQARRLDRLEEINADLLRQVKVLKNSSPGLTLRDKLIYLHPYESSVRFPAYIWQSWKHGLNDDRFGELYREGERQWAAKNPGFAHEIFNDDTAFAVIKHLYISVPEVVEAYELLPEVILKMDFFRYLILYAKGGTYADIDTFPLQPIPNWIPENVTPDELGMIIGVESDSNSRNWREELVRRLQFGQFIIQAKPGHPILREMIARITENTLKLKSRPEDIPDDLKLTGTTNEKSLKILKWTGSGLWTDVIFNYFNNYIQSSIYQKISWKDFHDVKIPKLVSDVLVLPKSSFASDLEVSKDGKIEDNLAFAKHYASKLWKNT</sequence>
<dbReference type="OMA" id="WIPENVS"/>
<evidence type="ECO:0000313" key="13">
    <source>
        <dbReference type="Proteomes" id="UP000005222"/>
    </source>
</evidence>
<keyword evidence="8" id="KW-0333">Golgi apparatus</keyword>
<feature type="transmembrane region" description="Helical" evidence="11">
    <location>
        <begin position="9"/>
        <end position="29"/>
    </location>
</feature>
<comment type="similarity">
    <text evidence="2">Belongs to the glycosyltransferase 32 family.</text>
</comment>
<evidence type="ECO:0000256" key="4">
    <source>
        <dbReference type="ARBA" id="ARBA00022679"/>
    </source>
</evidence>
<comment type="subcellular location">
    <subcellularLocation>
        <location evidence="1">Golgi apparatus membrane</location>
        <topology evidence="1">Single-pass type II membrane protein</topology>
    </subcellularLocation>
</comment>
<dbReference type="HOGENOM" id="CLU_022381_5_0_1"/>
<keyword evidence="4" id="KW-0808">Transferase</keyword>
<protein>
    <submittedName>
        <fullName evidence="12">Piso0_005407 protein</fullName>
    </submittedName>
</protein>
<dbReference type="InterPro" id="IPR007577">
    <property type="entry name" value="GlycoTrfase_DXD_sugar-bd_CS"/>
</dbReference>
<dbReference type="PANTHER" id="PTHR31834:SF11">
    <property type="entry name" value="GLYCOSYLTRANSFERASE HOC1-RELATED"/>
    <property type="match status" value="1"/>
</dbReference>
<keyword evidence="13" id="KW-1185">Reference proteome</keyword>
<keyword evidence="5 11" id="KW-0812">Transmembrane</keyword>
<dbReference type="Pfam" id="PF04488">
    <property type="entry name" value="Gly_transf_sug"/>
    <property type="match status" value="1"/>
</dbReference>